<dbReference type="Gene3D" id="3.40.50.450">
    <property type="match status" value="1"/>
</dbReference>
<reference evidence="4" key="2">
    <citation type="submission" date="2016-09" db="EMBL/GenBank/DDBJ databases">
        <authorList>
            <person name="Chen S."/>
            <person name="Walker E."/>
        </authorList>
    </citation>
    <scope>NUCLEOTIDE SEQUENCE [LARGE SCALE GENOMIC DNA]</scope>
    <source>
        <strain evidence="4">MSU</strain>
    </source>
</reference>
<reference evidence="3 5" key="3">
    <citation type="submission" date="2016-11" db="EMBL/GenBank/DDBJ databases">
        <title>Whole genomes of Flavobacteriaceae.</title>
        <authorList>
            <person name="Stine C."/>
            <person name="Li C."/>
            <person name="Tadesse D."/>
        </authorList>
    </citation>
    <scope>NUCLEOTIDE SEQUENCE [LARGE SCALE GENOMIC DNA]</scope>
    <source>
        <strain evidence="3 5">ATCC BAA-2541</strain>
    </source>
</reference>
<accession>A0A1S1J7T4</accession>
<dbReference type="Pfam" id="PF00294">
    <property type="entry name" value="PfkB"/>
    <property type="match status" value="1"/>
</dbReference>
<comment type="caution">
    <text evidence="2">The sequence shown here is derived from an EMBL/GenBank/DDBJ whole genome shotgun (WGS) entry which is preliminary data.</text>
</comment>
<dbReference type="EMBL" id="MUHG01000023">
    <property type="protein sequence ID" value="OXB18310.1"/>
    <property type="molecule type" value="Genomic_DNA"/>
</dbReference>
<evidence type="ECO:0000313" key="3">
    <source>
        <dbReference type="EMBL" id="OXB18310.1"/>
    </source>
</evidence>
<protein>
    <recommendedName>
        <fullName evidence="1">Carbohydrate kinase PfkB domain-containing protein</fullName>
    </recommendedName>
</protein>
<reference evidence="2" key="1">
    <citation type="submission" date="2016-09" db="EMBL/GenBank/DDBJ databases">
        <authorList>
            <person name="Capua I."/>
            <person name="De Benedictis P."/>
            <person name="Joannis T."/>
            <person name="Lombin L.H."/>
            <person name="Cattoli G."/>
        </authorList>
    </citation>
    <scope>NUCLEOTIDE SEQUENCE [LARGE SCALE GENOMIC DNA]</scope>
    <source>
        <strain evidence="2">MSU</strain>
    </source>
</reference>
<sequence>MITVVGGTYREIDYDDISIEIYGSGFRATKFLLENDCKAHFETVGNSNIIGYLNENKKVYNGFTFECKECDEIITFKYSFSLDQPAIFPHLLTIQKAEQINIKSENLIAFGMLETDFTLSGNKVVYDPQTPIKPKKFSEFGKAEELVYIVNKNEASSIAFSEDIEEIKNYFFNSEQAKAFIIKNGPFGATLYLKDKEVKIPSYITNNVNKIGSGDIFTASFGYYWMMKGLSLEDSAIYASRSTAIYCDKKVYVETSTLDVFNYPEFNNQAFSEKQVYLASPFFSIAELILIDKIRSAFLSFGIKVFSPFHDIGLGEDTIIAKKDLEGIENSDIIFCVLDNLDSGTLIESGYSLAKGKKMIGYHRTCDDNKLLMLKPANIHFYQHLTTAIYQTIWNL</sequence>
<dbReference type="Pfam" id="PF05014">
    <property type="entry name" value="Nuc_deoxyrib_tr"/>
    <property type="match status" value="1"/>
</dbReference>
<dbReference type="AlphaFoldDB" id="A0A1S1J7T4"/>
<evidence type="ECO:0000313" key="2">
    <source>
        <dbReference type="EMBL" id="OHT45651.1"/>
    </source>
</evidence>
<gene>
    <name evidence="3" type="ORF">B0A71_15430</name>
    <name evidence="2" type="ORF">BHE19_07405</name>
</gene>
<dbReference type="EMBL" id="MIKE01000022">
    <property type="protein sequence ID" value="OHT45651.1"/>
    <property type="molecule type" value="Genomic_DNA"/>
</dbReference>
<proteinExistence type="predicted"/>
<evidence type="ECO:0000259" key="1">
    <source>
        <dbReference type="Pfam" id="PF00294"/>
    </source>
</evidence>
<dbReference type="InterPro" id="IPR007710">
    <property type="entry name" value="Nucleoside_deoxyribTrfase"/>
</dbReference>
<dbReference type="GO" id="GO:0003824">
    <property type="term" value="F:catalytic activity"/>
    <property type="evidence" value="ECO:0007669"/>
    <property type="project" value="UniProtKB-ARBA"/>
</dbReference>
<dbReference type="Gene3D" id="3.40.1190.20">
    <property type="match status" value="1"/>
</dbReference>
<dbReference type="RefSeq" id="WP_070906930.1">
    <property type="nucleotide sequence ID" value="NZ_MIKE01000022.1"/>
</dbReference>
<evidence type="ECO:0000313" key="4">
    <source>
        <dbReference type="Proteomes" id="UP000180252"/>
    </source>
</evidence>
<dbReference type="InterPro" id="IPR011611">
    <property type="entry name" value="PfkB_dom"/>
</dbReference>
<dbReference type="STRING" id="1278819.BHE19_07405"/>
<organism evidence="2 4">
    <name type="scientific">Flavobacterium tructae</name>
    <dbReference type="NCBI Taxonomy" id="1114873"/>
    <lineage>
        <taxon>Bacteria</taxon>
        <taxon>Pseudomonadati</taxon>
        <taxon>Bacteroidota</taxon>
        <taxon>Flavobacteriia</taxon>
        <taxon>Flavobacteriales</taxon>
        <taxon>Flavobacteriaceae</taxon>
        <taxon>Flavobacterium</taxon>
    </lineage>
</organism>
<feature type="domain" description="Carbohydrate kinase PfkB" evidence="1">
    <location>
        <begin position="149"/>
        <end position="249"/>
    </location>
</feature>
<dbReference type="Proteomes" id="UP000180252">
    <property type="component" value="Unassembled WGS sequence"/>
</dbReference>
<dbReference type="Proteomes" id="UP000198319">
    <property type="component" value="Unassembled WGS sequence"/>
</dbReference>
<dbReference type="SUPFAM" id="SSF52309">
    <property type="entry name" value="N-(deoxy)ribosyltransferase-like"/>
    <property type="match status" value="1"/>
</dbReference>
<name>A0A1S1J7T4_9FLAO</name>
<evidence type="ECO:0000313" key="5">
    <source>
        <dbReference type="Proteomes" id="UP000198319"/>
    </source>
</evidence>
<dbReference type="InterPro" id="IPR029056">
    <property type="entry name" value="Ribokinase-like"/>
</dbReference>
<keyword evidence="5" id="KW-1185">Reference proteome</keyword>
<dbReference type="SUPFAM" id="SSF53613">
    <property type="entry name" value="Ribokinase-like"/>
    <property type="match status" value="1"/>
</dbReference>